<accession>A0ABM4BQD7</accession>
<keyword evidence="7" id="KW-1185">Reference proteome</keyword>
<evidence type="ECO:0000256" key="4">
    <source>
        <dbReference type="ARBA" id="ARBA00022933"/>
    </source>
</evidence>
<dbReference type="GeneID" id="100213357"/>
<evidence type="ECO:0000259" key="6">
    <source>
        <dbReference type="Pfam" id="PF04592"/>
    </source>
</evidence>
<keyword evidence="5" id="KW-0325">Glycoprotein</keyword>
<protein>
    <submittedName>
        <fullName evidence="8">Selenoprotein P isoform X2</fullName>
    </submittedName>
</protein>
<reference evidence="8" key="1">
    <citation type="submission" date="2025-08" db="UniProtKB">
        <authorList>
            <consortium name="RefSeq"/>
        </authorList>
    </citation>
    <scope>IDENTIFICATION</scope>
</reference>
<dbReference type="PANTHER" id="PTHR10105:SF2">
    <property type="entry name" value="AGAP003297-PA"/>
    <property type="match status" value="1"/>
</dbReference>
<evidence type="ECO:0000256" key="1">
    <source>
        <dbReference type="ARBA" id="ARBA00004613"/>
    </source>
</evidence>
<gene>
    <name evidence="8" type="primary">LOC100213357</name>
</gene>
<sequence length="230" mass="26239">MDKKVFLSELVLFCSIVLLTLPTPAFENLIKNYLQKKLYKALLTNNWPKIYGRCSKIPVWNWNNTYQPVLDAAAKGHVSVLFLTKGSSKYCTELLPPLHQLAAYYRNGIGNVTFIALSYRLKKVPDKIKSLYPLINFYEEPVQSRIFSQLKANTGHFLVYDKCGRQQYHIGYPFGSFYYNLLPHAITNSLFHHITLCGKCNEDEHTLGNSTLRQNTSLTFSGTSPSVTDT</sequence>
<dbReference type="RefSeq" id="XP_065651349.1">
    <property type="nucleotide sequence ID" value="XM_065795277.1"/>
</dbReference>
<evidence type="ECO:0000313" key="7">
    <source>
        <dbReference type="Proteomes" id="UP001652625"/>
    </source>
</evidence>
<evidence type="ECO:0000256" key="2">
    <source>
        <dbReference type="ARBA" id="ARBA00022525"/>
    </source>
</evidence>
<dbReference type="InterPro" id="IPR037941">
    <property type="entry name" value="SeP"/>
</dbReference>
<organism evidence="7 8">
    <name type="scientific">Hydra vulgaris</name>
    <name type="common">Hydra</name>
    <name type="synonym">Hydra attenuata</name>
    <dbReference type="NCBI Taxonomy" id="6087"/>
    <lineage>
        <taxon>Eukaryota</taxon>
        <taxon>Metazoa</taxon>
        <taxon>Cnidaria</taxon>
        <taxon>Hydrozoa</taxon>
        <taxon>Hydroidolina</taxon>
        <taxon>Anthoathecata</taxon>
        <taxon>Aplanulata</taxon>
        <taxon>Hydridae</taxon>
        <taxon>Hydra</taxon>
    </lineage>
</organism>
<feature type="domain" description="Selenoprotein P N-terminal" evidence="6">
    <location>
        <begin position="53"/>
        <end position="205"/>
    </location>
</feature>
<comment type="subcellular location">
    <subcellularLocation>
        <location evidence="1">Secreted</location>
    </subcellularLocation>
</comment>
<dbReference type="Pfam" id="PF04592">
    <property type="entry name" value="SelP_N"/>
    <property type="match status" value="1"/>
</dbReference>
<keyword evidence="4" id="KW-0712">Selenocysteine</keyword>
<keyword evidence="2" id="KW-0964">Secreted</keyword>
<evidence type="ECO:0000256" key="5">
    <source>
        <dbReference type="ARBA" id="ARBA00023180"/>
    </source>
</evidence>
<evidence type="ECO:0000313" key="8">
    <source>
        <dbReference type="RefSeq" id="XP_065651349.1"/>
    </source>
</evidence>
<dbReference type="Proteomes" id="UP001652625">
    <property type="component" value="Chromosome 04"/>
</dbReference>
<proteinExistence type="predicted"/>
<keyword evidence="3" id="KW-0732">Signal</keyword>
<dbReference type="InterPro" id="IPR007671">
    <property type="entry name" value="Selenoprotein-P_N"/>
</dbReference>
<dbReference type="PANTHER" id="PTHR10105">
    <property type="entry name" value="SELENOPROTEIN P"/>
    <property type="match status" value="1"/>
</dbReference>
<name>A0ABM4BQD7_HYDVU</name>
<evidence type="ECO:0000256" key="3">
    <source>
        <dbReference type="ARBA" id="ARBA00022729"/>
    </source>
</evidence>